<dbReference type="AlphaFoldDB" id="A0A2S7EQQ6"/>
<keyword evidence="1" id="KW-0812">Transmembrane</keyword>
<dbReference type="Proteomes" id="UP000239939">
    <property type="component" value="Unassembled WGS sequence"/>
</dbReference>
<evidence type="ECO:0000313" key="2">
    <source>
        <dbReference type="EMBL" id="PPU95452.1"/>
    </source>
</evidence>
<gene>
    <name evidence="2" type="ORF">XpopCFBP1817_08605</name>
</gene>
<organism evidence="2 3">
    <name type="scientific">Xanthomonas populi</name>
    <dbReference type="NCBI Taxonomy" id="53414"/>
    <lineage>
        <taxon>Bacteria</taxon>
        <taxon>Pseudomonadati</taxon>
        <taxon>Pseudomonadota</taxon>
        <taxon>Gammaproteobacteria</taxon>
        <taxon>Lysobacterales</taxon>
        <taxon>Lysobacteraceae</taxon>
        <taxon>Xanthomonas</taxon>
    </lineage>
</organism>
<keyword evidence="1" id="KW-1133">Transmembrane helix</keyword>
<keyword evidence="3" id="KW-1185">Reference proteome</keyword>
<comment type="caution">
    <text evidence="2">The sequence shown here is derived from an EMBL/GenBank/DDBJ whole genome shotgun (WGS) entry which is preliminary data.</text>
</comment>
<dbReference type="EMBL" id="MDEJ01000041">
    <property type="protein sequence ID" value="PPU95452.1"/>
    <property type="molecule type" value="Genomic_DNA"/>
</dbReference>
<reference evidence="3" key="1">
    <citation type="submission" date="2016-08" db="EMBL/GenBank/DDBJ databases">
        <authorList>
            <person name="Merda D."/>
            <person name="Briand M."/>
            <person name="Taghouti G."/>
            <person name="Carrere S."/>
            <person name="Gouzy J."/>
            <person name="Portier P."/>
            <person name="Jacques M.-A."/>
            <person name="Fischer-Le Saux M."/>
        </authorList>
    </citation>
    <scope>NUCLEOTIDE SEQUENCE [LARGE SCALE GENOMIC DNA]</scope>
    <source>
        <strain evidence="3">CFBP1817</strain>
    </source>
</reference>
<name>A0A2S7EQQ6_9XANT</name>
<sequence length="174" mass="19282">MAVDPQSGRLTPIWRGWSAVHVLGALWTLPNTVLGIVIGAVGSCFGARPRWSSHELALVFHAWPWGPWGPGGAMTLGNVMLLKGASLDLQCSTYAHAAGRCQHPPVRLGDHERAHVYQYMLLGPLFLPVYFLCGGIHVRNPLERAADTYAMHGHGWWPWWFQPNREKPNSSDKG</sequence>
<keyword evidence="1" id="KW-0472">Membrane</keyword>
<evidence type="ECO:0000313" key="3">
    <source>
        <dbReference type="Proteomes" id="UP000239939"/>
    </source>
</evidence>
<feature type="transmembrane region" description="Helical" evidence="1">
    <location>
        <begin position="20"/>
        <end position="45"/>
    </location>
</feature>
<evidence type="ECO:0000256" key="1">
    <source>
        <dbReference type="SAM" id="Phobius"/>
    </source>
</evidence>
<proteinExistence type="predicted"/>
<dbReference type="OrthoDB" id="5959126at2"/>
<accession>A0A2S7EQQ6</accession>
<protein>
    <submittedName>
        <fullName evidence="2">Uncharacterized protein</fullName>
    </submittedName>
</protein>